<comment type="caution">
    <text evidence="2">The sequence shown here is derived from an EMBL/GenBank/DDBJ whole genome shotgun (WGS) entry which is preliminary data.</text>
</comment>
<dbReference type="Proteomes" id="UP000276301">
    <property type="component" value="Unassembled WGS sequence"/>
</dbReference>
<dbReference type="EMBL" id="RCHT01000001">
    <property type="protein sequence ID" value="RLL14810.1"/>
    <property type="molecule type" value="Genomic_DNA"/>
</dbReference>
<organism evidence="2 3">
    <name type="scientific">Anaerotruncus massiliensis</name>
    <name type="common">ex Liu et al. 2021</name>
    <dbReference type="NCBI Taxonomy" id="2321404"/>
    <lineage>
        <taxon>Bacteria</taxon>
        <taxon>Bacillati</taxon>
        <taxon>Bacillota</taxon>
        <taxon>Clostridia</taxon>
        <taxon>Eubacteriales</taxon>
        <taxon>Oscillospiraceae</taxon>
        <taxon>Anaerotruncus</taxon>
    </lineage>
</organism>
<dbReference type="Gene3D" id="3.40.630.30">
    <property type="match status" value="1"/>
</dbReference>
<accession>A0A498CT88</accession>
<dbReference type="Pfam" id="PF08445">
    <property type="entry name" value="FR47"/>
    <property type="match status" value="1"/>
</dbReference>
<keyword evidence="2" id="KW-0808">Transferase</keyword>
<dbReference type="PROSITE" id="PS51186">
    <property type="entry name" value="GNAT"/>
    <property type="match status" value="1"/>
</dbReference>
<protein>
    <submittedName>
        <fullName evidence="2">GNAT family N-acetyltransferase</fullName>
    </submittedName>
</protein>
<dbReference type="RefSeq" id="WP_121585945.1">
    <property type="nucleotide sequence ID" value="NZ_RCHT01000001.1"/>
</dbReference>
<dbReference type="AlphaFoldDB" id="A0A498CT88"/>
<dbReference type="InterPro" id="IPR016181">
    <property type="entry name" value="Acyl_CoA_acyltransferase"/>
</dbReference>
<feature type="domain" description="N-acetyltransferase" evidence="1">
    <location>
        <begin position="126"/>
        <end position="265"/>
    </location>
</feature>
<name>A0A498CT88_9FIRM</name>
<evidence type="ECO:0000259" key="1">
    <source>
        <dbReference type="PROSITE" id="PS51186"/>
    </source>
</evidence>
<evidence type="ECO:0000313" key="3">
    <source>
        <dbReference type="Proteomes" id="UP000276301"/>
    </source>
</evidence>
<dbReference type="GO" id="GO:0016747">
    <property type="term" value="F:acyltransferase activity, transferring groups other than amino-acyl groups"/>
    <property type="evidence" value="ECO:0007669"/>
    <property type="project" value="InterPro"/>
</dbReference>
<dbReference type="InterPro" id="IPR000182">
    <property type="entry name" value="GNAT_dom"/>
</dbReference>
<keyword evidence="3" id="KW-1185">Reference proteome</keyword>
<proteinExistence type="predicted"/>
<reference evidence="2 3" key="1">
    <citation type="submission" date="2018-10" db="EMBL/GenBank/DDBJ databases">
        <title>Anaerotruncus faecis sp. nov., isolated from human feces.</title>
        <authorList>
            <person name="Wang Y.-J."/>
        </authorList>
    </citation>
    <scope>NUCLEOTIDE SEQUENCE [LARGE SCALE GENOMIC DNA]</scope>
    <source>
        <strain evidence="2 3">22A2-44</strain>
    </source>
</reference>
<sequence length="265" mass="29085">MIITCADSHAGLLERYLEQEYVFNTFLLADLRLYGASAPFQDTWADVENGVCRAVYMRFYQNLMVYGEAVDGAFVRSLLKRFPISVIMGKQELVERLSGDAGDGYILRCKRLCMLEGEDALQPDAGRARRAEPADAGRIHQFLQSLPEFTSLYASGEMIADRIRNNDGIHLMLERDGEIVSHGNSTAGAGRTVMLGGVGTAPAFRGRGYASEIVSALSRAVLAEGKKPCVFCGRGPEENLFDRLGFRTVGGWATLEAVERTGIDE</sequence>
<evidence type="ECO:0000313" key="2">
    <source>
        <dbReference type="EMBL" id="RLL14810.1"/>
    </source>
</evidence>
<gene>
    <name evidence="2" type="ORF">D4A47_02170</name>
</gene>
<dbReference type="SUPFAM" id="SSF55729">
    <property type="entry name" value="Acyl-CoA N-acyltransferases (Nat)"/>
    <property type="match status" value="1"/>
</dbReference>
<dbReference type="InterPro" id="IPR013653">
    <property type="entry name" value="GCN5-like_dom"/>
</dbReference>